<dbReference type="RefSeq" id="WP_267143103.1">
    <property type="nucleotide sequence ID" value="NZ_JAODIL010000075.1"/>
</dbReference>
<dbReference type="Proteomes" id="UP001064262">
    <property type="component" value="Unassembled WGS sequence"/>
</dbReference>
<accession>A0A9J6PMQ3</accession>
<gene>
    <name evidence="1" type="ORF">N5923_09360</name>
</gene>
<comment type="caution">
    <text evidence="1">The sequence shown here is derived from an EMBL/GenBank/DDBJ whole genome shotgun (WGS) entry which is preliminary data.</text>
</comment>
<reference evidence="1" key="1">
    <citation type="submission" date="2022-09" db="EMBL/GenBank/DDBJ databases">
        <title>Winslowiella arboricola sp. nov., isolated from bleeding cankers on broadleaf hosts.</title>
        <authorList>
            <person name="Brady C."/>
            <person name="Kaur S."/>
            <person name="Crampton B."/>
            <person name="Maddock D."/>
            <person name="Arnold D."/>
            <person name="Denman S."/>
        </authorList>
    </citation>
    <scope>NUCLEOTIDE SEQUENCE</scope>
    <source>
        <strain evidence="1">BAC 15a-03b</strain>
    </source>
</reference>
<sequence length="65" mass="7254">MFRLFTSLFSSPETLLQVLSRSDIEESIADGERIIIDEDGNAAVNVLSDEAQVDFDNHVNALKRT</sequence>
<dbReference type="AlphaFoldDB" id="A0A9J6PMQ3"/>
<evidence type="ECO:0000313" key="2">
    <source>
        <dbReference type="Proteomes" id="UP001064262"/>
    </source>
</evidence>
<dbReference type="EMBL" id="JAODIM010000039">
    <property type="protein sequence ID" value="MCU5777699.1"/>
    <property type="molecule type" value="Genomic_DNA"/>
</dbReference>
<keyword evidence="2" id="KW-1185">Reference proteome</keyword>
<protein>
    <submittedName>
        <fullName evidence="1">Uncharacterized protein</fullName>
    </submittedName>
</protein>
<proteinExistence type="predicted"/>
<organism evidence="1 2">
    <name type="scientific">Winslowiella arboricola</name>
    <dbReference type="NCBI Taxonomy" id="2978220"/>
    <lineage>
        <taxon>Bacteria</taxon>
        <taxon>Pseudomonadati</taxon>
        <taxon>Pseudomonadota</taxon>
        <taxon>Gammaproteobacteria</taxon>
        <taxon>Enterobacterales</taxon>
        <taxon>Erwiniaceae</taxon>
        <taxon>Winslowiella</taxon>
    </lineage>
</organism>
<evidence type="ECO:0000313" key="1">
    <source>
        <dbReference type="EMBL" id="MCU5777699.1"/>
    </source>
</evidence>
<name>A0A9J6PMQ3_9GAMM</name>